<evidence type="ECO:0000313" key="4">
    <source>
        <dbReference type="Proteomes" id="UP000245998"/>
    </source>
</evidence>
<evidence type="ECO:0000259" key="2">
    <source>
        <dbReference type="Pfam" id="PF12172"/>
    </source>
</evidence>
<dbReference type="Gene3D" id="6.10.30.10">
    <property type="match status" value="1"/>
</dbReference>
<feature type="domain" description="ChsH2 rubredoxin-like zinc ribbon" evidence="2">
    <location>
        <begin position="17"/>
        <end position="46"/>
    </location>
</feature>
<organism evidence="3 4">
    <name type="scientific">Pueribacillus theae</name>
    <dbReference type="NCBI Taxonomy" id="2171751"/>
    <lineage>
        <taxon>Bacteria</taxon>
        <taxon>Bacillati</taxon>
        <taxon>Bacillota</taxon>
        <taxon>Bacilli</taxon>
        <taxon>Bacillales</taxon>
        <taxon>Bacillaceae</taxon>
        <taxon>Pueribacillus</taxon>
    </lineage>
</organism>
<dbReference type="AlphaFoldDB" id="A0A2U1JUL7"/>
<reference evidence="3 4" key="1">
    <citation type="submission" date="2018-04" db="EMBL/GenBank/DDBJ databases">
        <title>Camelliibacillus theae gen. nov., sp. nov., isolated from Pu'er tea.</title>
        <authorList>
            <person name="Niu L."/>
        </authorList>
    </citation>
    <scope>NUCLEOTIDE SEQUENCE [LARGE SCALE GENOMIC DNA]</scope>
    <source>
        <strain evidence="3 4">T8</strain>
    </source>
</reference>
<evidence type="ECO:0008006" key="5">
    <source>
        <dbReference type="Google" id="ProtNLM"/>
    </source>
</evidence>
<dbReference type="InterPro" id="IPR012340">
    <property type="entry name" value="NA-bd_OB-fold"/>
</dbReference>
<protein>
    <recommendedName>
        <fullName evidence="5">DNA-binding protein</fullName>
    </recommendedName>
</protein>
<evidence type="ECO:0000313" key="3">
    <source>
        <dbReference type="EMBL" id="PWA08523.1"/>
    </source>
</evidence>
<name>A0A2U1JUL7_9BACI</name>
<dbReference type="InterPro" id="IPR002878">
    <property type="entry name" value="ChsH2_C"/>
</dbReference>
<dbReference type="RefSeq" id="WP_116555658.1">
    <property type="nucleotide sequence ID" value="NZ_QCZG01000036.1"/>
</dbReference>
<comment type="caution">
    <text evidence="3">The sequence shown here is derived from an EMBL/GenBank/DDBJ whole genome shotgun (WGS) entry which is preliminary data.</text>
</comment>
<dbReference type="SUPFAM" id="SSF50249">
    <property type="entry name" value="Nucleic acid-binding proteins"/>
    <property type="match status" value="1"/>
</dbReference>
<sequence>MSQTYVKEPRQEAFEYWEGLKNKKLKLQRCESCGKYIYYPREFCPYDQGNLIYEEVSGKGKILSYTIVEKATHPYFISKTPYVLAIIQLAEGPTMLSQVVDAMPEEVTFDMQVEVTFEHHIYKDVNLPVFRPV</sequence>
<proteinExistence type="predicted"/>
<feature type="domain" description="ChsH2 C-terminal OB-fold" evidence="1">
    <location>
        <begin position="53"/>
        <end position="118"/>
    </location>
</feature>
<dbReference type="PANTHER" id="PTHR34075">
    <property type="entry name" value="BLR3430 PROTEIN"/>
    <property type="match status" value="1"/>
</dbReference>
<keyword evidence="4" id="KW-1185">Reference proteome</keyword>
<dbReference type="Pfam" id="PF12172">
    <property type="entry name" value="zf-ChsH2"/>
    <property type="match status" value="1"/>
</dbReference>
<gene>
    <name evidence="3" type="ORF">DCC39_14695</name>
</gene>
<evidence type="ECO:0000259" key="1">
    <source>
        <dbReference type="Pfam" id="PF01796"/>
    </source>
</evidence>
<dbReference type="Pfam" id="PF01796">
    <property type="entry name" value="OB_ChsH2_C"/>
    <property type="match status" value="1"/>
</dbReference>
<dbReference type="InterPro" id="IPR022002">
    <property type="entry name" value="ChsH2_Znr"/>
</dbReference>
<dbReference type="Proteomes" id="UP000245998">
    <property type="component" value="Unassembled WGS sequence"/>
</dbReference>
<dbReference type="EMBL" id="QCZG01000036">
    <property type="protein sequence ID" value="PWA08523.1"/>
    <property type="molecule type" value="Genomic_DNA"/>
</dbReference>
<dbReference type="PANTHER" id="PTHR34075:SF5">
    <property type="entry name" value="BLR3430 PROTEIN"/>
    <property type="match status" value="1"/>
</dbReference>
<dbReference type="InterPro" id="IPR052513">
    <property type="entry name" value="Thioester_dehydratase-like"/>
</dbReference>
<dbReference type="OrthoDB" id="9785144at2"/>
<accession>A0A2U1JUL7</accession>